<protein>
    <recommendedName>
        <fullName evidence="1">HTH cro/C1-type domain-containing protein</fullName>
    </recommendedName>
</protein>
<dbReference type="InterPro" id="IPR010982">
    <property type="entry name" value="Lambda_DNA-bd_dom_sf"/>
</dbReference>
<reference evidence="2 3" key="1">
    <citation type="journal article" date="2016" name="Appl. Environ. Microbiol.">
        <title>Function and Phylogeny of Bacterial Butyryl Coenzyme A:Acetate Transferases and Their Diversity in the Proximal Colon of Swine.</title>
        <authorList>
            <person name="Trachsel J."/>
            <person name="Bayles D.O."/>
            <person name="Looft T."/>
            <person name="Levine U.Y."/>
            <person name="Allen H.K."/>
        </authorList>
    </citation>
    <scope>NUCLEOTIDE SEQUENCE [LARGE SCALE GENOMIC DNA]</scope>
    <source>
        <strain evidence="2 3">68-3-10</strain>
    </source>
</reference>
<dbReference type="InterPro" id="IPR001387">
    <property type="entry name" value="Cro/C1-type_HTH"/>
</dbReference>
<dbReference type="OrthoDB" id="2049148at2"/>
<evidence type="ECO:0000313" key="2">
    <source>
        <dbReference type="EMBL" id="OLR55299.1"/>
    </source>
</evidence>
<evidence type="ECO:0000259" key="1">
    <source>
        <dbReference type="PROSITE" id="PS50943"/>
    </source>
</evidence>
<feature type="domain" description="HTH cro/C1-type" evidence="1">
    <location>
        <begin position="22"/>
        <end position="71"/>
    </location>
</feature>
<dbReference type="AlphaFoldDB" id="A0A1Q9JGH7"/>
<accession>A0A1Q9JGH7</accession>
<gene>
    <name evidence="2" type="ORF">BHK98_03995</name>
</gene>
<dbReference type="GO" id="GO:0003677">
    <property type="term" value="F:DNA binding"/>
    <property type="evidence" value="ECO:0007669"/>
    <property type="project" value="InterPro"/>
</dbReference>
<dbReference type="Proteomes" id="UP000187404">
    <property type="component" value="Unassembled WGS sequence"/>
</dbReference>
<organism evidence="2 3">
    <name type="scientific">Hornefia porci</name>
    <dbReference type="NCBI Taxonomy" id="2652292"/>
    <lineage>
        <taxon>Bacteria</taxon>
        <taxon>Bacillati</taxon>
        <taxon>Bacillota</taxon>
        <taxon>Clostridia</taxon>
        <taxon>Peptostreptococcales</taxon>
        <taxon>Anaerovoracaceae</taxon>
        <taxon>Hornefia</taxon>
    </lineage>
</organism>
<dbReference type="Gene3D" id="1.10.260.40">
    <property type="entry name" value="lambda repressor-like DNA-binding domains"/>
    <property type="match status" value="1"/>
</dbReference>
<sequence>MLKKHVERRREPYNEFVAWMRKNNVSQAEVAGLLGKSASAFNQNINGTGGDLTVGEVVTICTEYGISADDFFWPSKFQKRNTGVENAAD</sequence>
<dbReference type="PROSITE" id="PS50943">
    <property type="entry name" value="HTH_CROC1"/>
    <property type="match status" value="1"/>
</dbReference>
<name>A0A1Q9JGH7_9FIRM</name>
<keyword evidence="3" id="KW-1185">Reference proteome</keyword>
<dbReference type="EMBL" id="MJIE01000001">
    <property type="protein sequence ID" value="OLR55299.1"/>
    <property type="molecule type" value="Genomic_DNA"/>
</dbReference>
<dbReference type="STRING" id="1261640.BHK98_03995"/>
<dbReference type="RefSeq" id="WP_075712294.1">
    <property type="nucleotide sequence ID" value="NZ_MJIE01000001.1"/>
</dbReference>
<dbReference type="SUPFAM" id="SSF47413">
    <property type="entry name" value="lambda repressor-like DNA-binding domains"/>
    <property type="match status" value="1"/>
</dbReference>
<proteinExistence type="predicted"/>
<comment type="caution">
    <text evidence="2">The sequence shown here is derived from an EMBL/GenBank/DDBJ whole genome shotgun (WGS) entry which is preliminary data.</text>
</comment>
<evidence type="ECO:0000313" key="3">
    <source>
        <dbReference type="Proteomes" id="UP000187404"/>
    </source>
</evidence>